<reference evidence="2 3" key="1">
    <citation type="submission" date="2018-06" db="EMBL/GenBank/DDBJ databases">
        <authorList>
            <consortium name="Pathogen Informatics"/>
            <person name="Doyle S."/>
        </authorList>
    </citation>
    <scope>NUCLEOTIDE SEQUENCE [LARGE SCALE GENOMIC DNA]</scope>
    <source>
        <strain evidence="2 3">NCTC11938</strain>
    </source>
</reference>
<evidence type="ECO:0000313" key="3">
    <source>
        <dbReference type="Proteomes" id="UP000254191"/>
    </source>
</evidence>
<sequence length="63" mass="7051">MWGGAIKGHHFDIYHGIGKEAGQMAGFYNHYGPCMGIKKIATHLTEPHTVKRLTIYIVILTVK</sequence>
<dbReference type="Gene3D" id="2.40.40.10">
    <property type="entry name" value="RlpA-like domain"/>
    <property type="match status" value="1"/>
</dbReference>
<dbReference type="SUPFAM" id="SSF50685">
    <property type="entry name" value="Barwin-like endoglucanases"/>
    <property type="match status" value="1"/>
</dbReference>
<organism evidence="2 3">
    <name type="scientific">Proteus mirabilis</name>
    <dbReference type="NCBI Taxonomy" id="584"/>
    <lineage>
        <taxon>Bacteria</taxon>
        <taxon>Pseudomonadati</taxon>
        <taxon>Pseudomonadota</taxon>
        <taxon>Gammaproteobacteria</taxon>
        <taxon>Enterobacterales</taxon>
        <taxon>Morganellaceae</taxon>
        <taxon>Proteus</taxon>
    </lineage>
</organism>
<dbReference type="EMBL" id="UGTS01000005">
    <property type="protein sequence ID" value="SUC38223.1"/>
    <property type="molecule type" value="Genomic_DNA"/>
</dbReference>
<dbReference type="GO" id="GO:0009254">
    <property type="term" value="P:peptidoglycan turnover"/>
    <property type="evidence" value="ECO:0007669"/>
    <property type="project" value="InterPro"/>
</dbReference>
<dbReference type="GO" id="GO:0019867">
    <property type="term" value="C:outer membrane"/>
    <property type="evidence" value="ECO:0007669"/>
    <property type="project" value="InterPro"/>
</dbReference>
<feature type="domain" description="3D" evidence="1">
    <location>
        <begin position="3"/>
        <end position="33"/>
    </location>
</feature>
<dbReference type="AlphaFoldDB" id="A0A379GCH3"/>
<dbReference type="InterPro" id="IPR036908">
    <property type="entry name" value="RlpA-like_sf"/>
</dbReference>
<proteinExistence type="predicted"/>
<dbReference type="GO" id="GO:0004553">
    <property type="term" value="F:hydrolase activity, hydrolyzing O-glycosyl compounds"/>
    <property type="evidence" value="ECO:0007669"/>
    <property type="project" value="InterPro"/>
</dbReference>
<name>A0A379GCH3_PROMI</name>
<keyword evidence="2" id="KW-0456">Lyase</keyword>
<dbReference type="InterPro" id="IPR010611">
    <property type="entry name" value="3D_dom"/>
</dbReference>
<dbReference type="EC" id="4.2.2.-" evidence="2"/>
<dbReference type="Proteomes" id="UP000254191">
    <property type="component" value="Unassembled WGS sequence"/>
</dbReference>
<dbReference type="Pfam" id="PF06725">
    <property type="entry name" value="3D"/>
    <property type="match status" value="1"/>
</dbReference>
<protein>
    <submittedName>
        <fullName evidence="2">Murein transglycosylase A</fullName>
        <ecNumber evidence="2">4.2.2.-</ecNumber>
    </submittedName>
</protein>
<gene>
    <name evidence="2" type="primary">mltA_1</name>
    <name evidence="2" type="ORF">NCTC11938_02484</name>
</gene>
<dbReference type="GO" id="GO:0016829">
    <property type="term" value="F:lyase activity"/>
    <property type="evidence" value="ECO:0007669"/>
    <property type="project" value="UniProtKB-KW"/>
</dbReference>
<evidence type="ECO:0000313" key="2">
    <source>
        <dbReference type="EMBL" id="SUC38223.1"/>
    </source>
</evidence>
<evidence type="ECO:0000259" key="1">
    <source>
        <dbReference type="Pfam" id="PF06725"/>
    </source>
</evidence>
<accession>A0A379GCH3</accession>